<keyword evidence="7" id="KW-0238">DNA-binding</keyword>
<evidence type="ECO:0000313" key="15">
    <source>
        <dbReference type="Proteomes" id="UP000311919"/>
    </source>
</evidence>
<dbReference type="InterPro" id="IPR011598">
    <property type="entry name" value="bHLH_dom"/>
</dbReference>
<feature type="domain" description="BHLH" evidence="13">
    <location>
        <begin position="190"/>
        <end position="243"/>
    </location>
</feature>
<keyword evidence="6" id="KW-0805">Transcription regulation</keyword>
<protein>
    <submittedName>
        <fullName evidence="14">Sterol regulatory element-binding protein</fullName>
    </submittedName>
</protein>
<evidence type="ECO:0000256" key="12">
    <source>
        <dbReference type="SAM" id="Phobius"/>
    </source>
</evidence>
<dbReference type="GO" id="GO:0046983">
    <property type="term" value="F:protein dimerization activity"/>
    <property type="evidence" value="ECO:0007669"/>
    <property type="project" value="InterPro"/>
</dbReference>
<comment type="subcellular location">
    <subcellularLocation>
        <location evidence="2">Endoplasmic reticulum membrane</location>
        <topology evidence="2">Multi-pass membrane protein</topology>
    </subcellularLocation>
    <subcellularLocation>
        <location evidence="1">Nucleus</location>
    </subcellularLocation>
</comment>
<dbReference type="EMBL" id="SKCS01000378">
    <property type="protein sequence ID" value="TNN10034.1"/>
    <property type="molecule type" value="Genomic_DNA"/>
</dbReference>
<feature type="transmembrane region" description="Helical" evidence="12">
    <location>
        <begin position="667"/>
        <end position="689"/>
    </location>
</feature>
<keyword evidence="10" id="KW-0539">Nucleus</keyword>
<evidence type="ECO:0000256" key="8">
    <source>
        <dbReference type="ARBA" id="ARBA00023136"/>
    </source>
</evidence>
<evidence type="ECO:0000256" key="11">
    <source>
        <dbReference type="SAM" id="MobiDB-lite"/>
    </source>
</evidence>
<evidence type="ECO:0000259" key="13">
    <source>
        <dbReference type="PROSITE" id="PS50888"/>
    </source>
</evidence>
<evidence type="ECO:0000256" key="4">
    <source>
        <dbReference type="ARBA" id="ARBA00022824"/>
    </source>
</evidence>
<evidence type="ECO:0000256" key="10">
    <source>
        <dbReference type="ARBA" id="ARBA00023242"/>
    </source>
</evidence>
<dbReference type="GO" id="GO:0005789">
    <property type="term" value="C:endoplasmic reticulum membrane"/>
    <property type="evidence" value="ECO:0007669"/>
    <property type="project" value="UniProtKB-SubCell"/>
</dbReference>
<sequence>MEPVTLSQIFDDPLFNDISESFLDDIDVKDLFDLSTFMNSPDVKNEDDITANQSSGKTTLESLLHSKPASDIFATNTGLQSWGPVNVKEVQDKQRSFWEVGTADRSVYPQAKLHGQVCGLQRTFDMPHVSKLLCDSEIQSAHNRNKVDSCPVENPATNSSTHKSQFTIHNDEEIDVKVDIDHCEQKNGTFKRAPHNAIEKRYRASINGKIDELRKLLMPIPSSDVKMNKSAVLRRAIDRIRELEEINAQLNTELMAFRSCNISSLSFVGSNNSTSETESQSIETPPVSLTNQKVLTDQYYFQCKTSPQSNSSNYIPVDQVFHFTGKPINQPSQSLYGSNEKEKMSMKTAKEFFLNSFHSSSLSSASSSSLSSPPSINSPLNNSDKFMINSQYSSVSPPSTTAVSPPSLLMSSDVVPSAFMLHNDSYDIHSINNENLPTYEQQKQQHQLRQLNYLSLSPLLQSPNVQNCNKPPQFFCASNPTVISPEQSAIKKSCCDRIVHRKRLANDSNGGVFTPTKAKCNNLLVNHDMNVKSLVIPRGKEKFNLLSNTGSNNNTTIQAQFPTVCQLLCETNACSHSSLPVLTKGNIPNENHQHQQHSVGYNEVVARTTLCIAALCLIALNPAQITTQVYTSSTPKDTKVSNARTLLSYFDTSSNSLITTINIPNSWLTSLMYILQWFVALLLCSWACYQKHIPVYLFNWLQKSRSNINSLHQVKSHFRQANIAINQLTLSIADYHLKVCLHLLGCSTHCKLIQPASTDSLLQCTYVYTWSIIKLGINLFTIISIQLPYWIWMCYFKKKPNKSNSIVCNDHSDVDENDMVTAAEVRLRLMELYLFDYEPKKVGPNNTRFSRLLDIVSLALMGIRDFLDSFTHGICRWSETDQNIRTLAIVDHKLPINLLPRQGVTLGLLLKRKLGLDYLGSLIIRMTVHVTLRFRLSKLWINWFNNSTFVRLIVSNQKLNSCTLGIITTSSSAASLTVTAKSIGLDEYSSDKKLLIVNHTEKNIINQILIELREYITCHCLKVILYGEVDQVKILKTYIHLLLELSPSLNVYNNSKKNSRNDEIEYEETDDQVACSHWWAQMLNILWEYRCAQSKLPLQSSCKLLTAENQLELSKADPVNNIAPQSLFKCPCLGDLVRVLSIVNKFGLLESKPTSRMLQIACLSIRNLRKSCRNLNNTYMFNRKPSESELQLDYMRFNFLAWSMIATNWFIDVLILKLKNVIHNDDNKLIMMTTTIKQTKIMNDQPIELFHGFSDSLYLLHQLVDYFNMPVSNWIRIKLRSAEAVHRLITGACPTRTRFALLQNYSLSCLASSTESTKYNTNKSVNDVTIPKVSHNSGSTQHQPICYNRLMNEDVPITGCRSSHRSNVLLQSPGC</sequence>
<keyword evidence="4" id="KW-0256">Endoplasmic reticulum</keyword>
<dbReference type="PANTHER" id="PTHR46062:SF1">
    <property type="entry name" value="LP12374P"/>
    <property type="match status" value="1"/>
</dbReference>
<dbReference type="PROSITE" id="PS50888">
    <property type="entry name" value="BHLH"/>
    <property type="match status" value="1"/>
</dbReference>
<keyword evidence="9" id="KW-0804">Transcription</keyword>
<dbReference type="SMART" id="SM00353">
    <property type="entry name" value="HLH"/>
    <property type="match status" value="1"/>
</dbReference>
<comment type="caution">
    <text evidence="14">The sequence shown here is derived from an EMBL/GenBank/DDBJ whole genome shotgun (WGS) entry which is preliminary data.</text>
</comment>
<name>A0A4Z2D0P6_SCHJA</name>
<keyword evidence="8 12" id="KW-0472">Membrane</keyword>
<dbReference type="STRING" id="6182.A0A4Z2D0P6"/>
<dbReference type="CDD" id="cd11394">
    <property type="entry name" value="bHLHzip_SREBP"/>
    <property type="match status" value="1"/>
</dbReference>
<evidence type="ECO:0000256" key="3">
    <source>
        <dbReference type="ARBA" id="ARBA00022692"/>
    </source>
</evidence>
<keyword evidence="15" id="KW-1185">Reference proteome</keyword>
<evidence type="ECO:0000256" key="2">
    <source>
        <dbReference type="ARBA" id="ARBA00004477"/>
    </source>
</evidence>
<feature type="region of interest" description="Disordered" evidence="11">
    <location>
        <begin position="144"/>
        <end position="163"/>
    </location>
</feature>
<organism evidence="14 15">
    <name type="scientific">Schistosoma japonicum</name>
    <name type="common">Blood fluke</name>
    <dbReference type="NCBI Taxonomy" id="6182"/>
    <lineage>
        <taxon>Eukaryota</taxon>
        <taxon>Metazoa</taxon>
        <taxon>Spiralia</taxon>
        <taxon>Lophotrochozoa</taxon>
        <taxon>Platyhelminthes</taxon>
        <taxon>Trematoda</taxon>
        <taxon>Digenea</taxon>
        <taxon>Strigeidida</taxon>
        <taxon>Schistosomatoidea</taxon>
        <taxon>Schistosomatidae</taxon>
        <taxon>Schistosoma</taxon>
    </lineage>
</organism>
<gene>
    <name evidence="14" type="ORF">EWB00_005795</name>
</gene>
<dbReference type="SUPFAM" id="SSF47459">
    <property type="entry name" value="HLH, helix-loop-helix DNA-binding domain"/>
    <property type="match status" value="1"/>
</dbReference>
<reference evidence="14 15" key="1">
    <citation type="submission" date="2019-03" db="EMBL/GenBank/DDBJ databases">
        <title>An improved genome assembly of the fluke Schistosoma japonicum.</title>
        <authorList>
            <person name="Hu W."/>
            <person name="Luo F."/>
            <person name="Yin M."/>
            <person name="Mo X."/>
            <person name="Sun C."/>
            <person name="Wu Q."/>
            <person name="Zhu B."/>
            <person name="Xiang M."/>
            <person name="Wang J."/>
            <person name="Wang Y."/>
            <person name="Zhang T."/>
            <person name="Xu B."/>
            <person name="Zheng H."/>
            <person name="Feng Z."/>
        </authorList>
    </citation>
    <scope>NUCLEOTIDE SEQUENCE [LARGE SCALE GENOMIC DNA]</scope>
    <source>
        <strain evidence="14">HuSjv2</strain>
        <tissue evidence="14">Worms</tissue>
    </source>
</reference>
<evidence type="ECO:0000256" key="1">
    <source>
        <dbReference type="ARBA" id="ARBA00004123"/>
    </source>
</evidence>
<evidence type="ECO:0000256" key="5">
    <source>
        <dbReference type="ARBA" id="ARBA00022989"/>
    </source>
</evidence>
<dbReference type="GO" id="GO:0000981">
    <property type="term" value="F:DNA-binding transcription factor activity, RNA polymerase II-specific"/>
    <property type="evidence" value="ECO:0007669"/>
    <property type="project" value="TreeGrafter"/>
</dbReference>
<dbReference type="Proteomes" id="UP000311919">
    <property type="component" value="Unassembled WGS sequence"/>
</dbReference>
<dbReference type="OrthoDB" id="2133190at2759"/>
<evidence type="ECO:0000256" key="7">
    <source>
        <dbReference type="ARBA" id="ARBA00023125"/>
    </source>
</evidence>
<keyword evidence="5 12" id="KW-1133">Transmembrane helix</keyword>
<dbReference type="GO" id="GO:0005634">
    <property type="term" value="C:nucleus"/>
    <property type="evidence" value="ECO:0007669"/>
    <property type="project" value="UniProtKB-SubCell"/>
</dbReference>
<keyword evidence="3 12" id="KW-0812">Transmembrane</keyword>
<dbReference type="PANTHER" id="PTHR46062">
    <property type="entry name" value="STEROL REGULATORY ELEMENT-BINDING PROTEIN"/>
    <property type="match status" value="1"/>
</dbReference>
<evidence type="ECO:0000256" key="6">
    <source>
        <dbReference type="ARBA" id="ARBA00023015"/>
    </source>
</evidence>
<dbReference type="Pfam" id="PF00010">
    <property type="entry name" value="HLH"/>
    <property type="match status" value="1"/>
</dbReference>
<dbReference type="InterPro" id="IPR036638">
    <property type="entry name" value="HLH_DNA-bd_sf"/>
</dbReference>
<evidence type="ECO:0000256" key="9">
    <source>
        <dbReference type="ARBA" id="ARBA00023163"/>
    </source>
</evidence>
<feature type="transmembrane region" description="Helical" evidence="12">
    <location>
        <begin position="775"/>
        <end position="792"/>
    </location>
</feature>
<evidence type="ECO:0000313" key="14">
    <source>
        <dbReference type="EMBL" id="TNN10034.1"/>
    </source>
</evidence>
<dbReference type="Gene3D" id="4.10.280.10">
    <property type="entry name" value="Helix-loop-helix DNA-binding domain"/>
    <property type="match status" value="1"/>
</dbReference>
<proteinExistence type="predicted"/>
<accession>A0A4Z2D0P6</accession>
<dbReference type="GO" id="GO:0000978">
    <property type="term" value="F:RNA polymerase II cis-regulatory region sequence-specific DNA binding"/>
    <property type="evidence" value="ECO:0007669"/>
    <property type="project" value="TreeGrafter"/>
</dbReference>